<dbReference type="PIRSF" id="PIRSF039090">
    <property type="entry name" value="Flis"/>
    <property type="match status" value="1"/>
</dbReference>
<comment type="subcellular location">
    <subcellularLocation>
        <location evidence="1 6">Cytoplasm</location>
        <location evidence="1 6">Cytosol</location>
    </subcellularLocation>
</comment>
<organism evidence="8 9">
    <name type="scientific">Persicimonas caeni</name>
    <dbReference type="NCBI Taxonomy" id="2292766"/>
    <lineage>
        <taxon>Bacteria</taxon>
        <taxon>Deltaproteobacteria</taxon>
        <taxon>Bradymonadales</taxon>
        <taxon>Bradymonadaceae</taxon>
        <taxon>Persicimonas</taxon>
    </lineage>
</organism>
<keyword evidence="8" id="KW-0969">Cilium</keyword>
<dbReference type="EMBL" id="CP041186">
    <property type="protein sequence ID" value="QDG51323.1"/>
    <property type="molecule type" value="Genomic_DNA"/>
</dbReference>
<evidence type="ECO:0000256" key="3">
    <source>
        <dbReference type="ARBA" id="ARBA00022490"/>
    </source>
</evidence>
<dbReference type="PANTHER" id="PTHR34773">
    <property type="entry name" value="FLAGELLAR SECRETION CHAPERONE FLIS"/>
    <property type="match status" value="1"/>
</dbReference>
<evidence type="ECO:0000256" key="4">
    <source>
        <dbReference type="ARBA" id="ARBA00022795"/>
    </source>
</evidence>
<accession>A0A4Y6PSW2</accession>
<dbReference type="CDD" id="cd16098">
    <property type="entry name" value="FliS"/>
    <property type="match status" value="1"/>
</dbReference>
<dbReference type="GO" id="GO:0044780">
    <property type="term" value="P:bacterial-type flagellum assembly"/>
    <property type="evidence" value="ECO:0007669"/>
    <property type="project" value="InterPro"/>
</dbReference>
<dbReference type="SUPFAM" id="SSF101116">
    <property type="entry name" value="Flagellar export chaperone FliS"/>
    <property type="match status" value="1"/>
</dbReference>
<keyword evidence="3 6" id="KW-0963">Cytoplasm</keyword>
<evidence type="ECO:0000313" key="9">
    <source>
        <dbReference type="Proteomes" id="UP000315995"/>
    </source>
</evidence>
<dbReference type="Gene3D" id="1.20.120.340">
    <property type="entry name" value="Flagellar protein FliS"/>
    <property type="match status" value="1"/>
</dbReference>
<dbReference type="Proteomes" id="UP000315995">
    <property type="component" value="Chromosome"/>
</dbReference>
<name>A0A4Y6PSW2_PERCE</name>
<keyword evidence="5" id="KW-0143">Chaperone</keyword>
<accession>A0A5B8Y4G1</accession>
<evidence type="ECO:0000256" key="1">
    <source>
        <dbReference type="ARBA" id="ARBA00004514"/>
    </source>
</evidence>
<evidence type="ECO:0000256" key="7">
    <source>
        <dbReference type="SAM" id="MobiDB-lite"/>
    </source>
</evidence>
<keyword evidence="4 6" id="KW-1005">Bacterial flagellum biogenesis</keyword>
<dbReference type="GO" id="GO:0071973">
    <property type="term" value="P:bacterial-type flagellum-dependent cell motility"/>
    <property type="evidence" value="ECO:0007669"/>
    <property type="project" value="TreeGrafter"/>
</dbReference>
<keyword evidence="8" id="KW-0966">Cell projection</keyword>
<gene>
    <name evidence="8" type="primary">fliS</name>
    <name evidence="8" type="ORF">FIV42_11400</name>
</gene>
<dbReference type="GO" id="GO:0005829">
    <property type="term" value="C:cytosol"/>
    <property type="evidence" value="ECO:0007669"/>
    <property type="project" value="UniProtKB-SubCell"/>
</dbReference>
<dbReference type="InterPro" id="IPR003713">
    <property type="entry name" value="FliS"/>
</dbReference>
<dbReference type="InterPro" id="IPR036584">
    <property type="entry name" value="FliS_sf"/>
</dbReference>
<evidence type="ECO:0000256" key="6">
    <source>
        <dbReference type="PIRNR" id="PIRNR039090"/>
    </source>
</evidence>
<evidence type="ECO:0000256" key="2">
    <source>
        <dbReference type="ARBA" id="ARBA00008787"/>
    </source>
</evidence>
<reference evidence="8 9" key="1">
    <citation type="submission" date="2019-06" db="EMBL/GenBank/DDBJ databases">
        <title>Persicimonas caeni gen. nov., sp. nov., a predatory bacterium isolated from solar saltern.</title>
        <authorList>
            <person name="Wang S."/>
        </authorList>
    </citation>
    <scope>NUCLEOTIDE SEQUENCE [LARGE SCALE GENOMIC DNA]</scope>
    <source>
        <strain evidence="8 9">YN101</strain>
    </source>
</reference>
<dbReference type="PANTHER" id="PTHR34773:SF1">
    <property type="entry name" value="FLAGELLAR SECRETION CHAPERONE FLIS"/>
    <property type="match status" value="1"/>
</dbReference>
<evidence type="ECO:0000256" key="5">
    <source>
        <dbReference type="ARBA" id="ARBA00023186"/>
    </source>
</evidence>
<dbReference type="Pfam" id="PF02561">
    <property type="entry name" value="FliS"/>
    <property type="match status" value="1"/>
</dbReference>
<dbReference type="AlphaFoldDB" id="A0A4Y6PSW2"/>
<evidence type="ECO:0000313" key="8">
    <source>
        <dbReference type="EMBL" id="QDG51323.1"/>
    </source>
</evidence>
<dbReference type="OrthoDB" id="5343669at2"/>
<protein>
    <recommendedName>
        <fullName evidence="6">Flagellar secretion chaperone FliS</fullName>
    </recommendedName>
</protein>
<feature type="region of interest" description="Disordered" evidence="7">
    <location>
        <begin position="126"/>
        <end position="146"/>
    </location>
</feature>
<comment type="similarity">
    <text evidence="2 6">Belongs to the FliS family.</text>
</comment>
<dbReference type="NCBIfam" id="TIGR00208">
    <property type="entry name" value="fliS"/>
    <property type="match status" value="1"/>
</dbReference>
<keyword evidence="8" id="KW-0282">Flagellum</keyword>
<keyword evidence="9" id="KW-1185">Reference proteome</keyword>
<dbReference type="RefSeq" id="WP_141197808.1">
    <property type="nucleotide sequence ID" value="NZ_CP041186.1"/>
</dbReference>
<proteinExistence type="inferred from homology"/>
<sequence length="146" mass="15793">MRGIKAYRRAAAVSSDPMDLVVALYDGFLRYCYTAKRGIGEGSPAQAGPALSKAMEIVNELHISLDPNQDEAFTERLSSIYVYVNQQLLQANLHRDVARIDEVIRLMTELREAWAEAAIKLRSGEASAEPGGEAAAEPVEAVASAG</sequence>